<dbReference type="Gene3D" id="1.10.10.60">
    <property type="entry name" value="Homeodomain-like"/>
    <property type="match status" value="1"/>
</dbReference>
<feature type="DNA-binding region" description="Homeobox" evidence="10">
    <location>
        <begin position="114"/>
        <end position="173"/>
    </location>
</feature>
<evidence type="ECO:0000313" key="15">
    <source>
        <dbReference type="Proteomes" id="UP001266305"/>
    </source>
</evidence>
<evidence type="ECO:0000256" key="5">
    <source>
        <dbReference type="ARBA" id="ARBA00023155"/>
    </source>
</evidence>
<evidence type="ECO:0000256" key="10">
    <source>
        <dbReference type="PROSITE-ProRule" id="PRU00108"/>
    </source>
</evidence>
<comment type="subunit">
    <text evidence="1">Interacts with CRX.</text>
</comment>
<evidence type="ECO:0000256" key="7">
    <source>
        <dbReference type="ARBA" id="ARBA00023242"/>
    </source>
</evidence>
<dbReference type="Proteomes" id="UP001266305">
    <property type="component" value="Unassembled WGS sequence"/>
</dbReference>
<sequence length="271" mass="29390">MTVTERGTENRDGDKRRGKEEQTEAQWETPKPRSPAGDAEPMPAPVEGVDFPGDRRQAWGSPALSLPAVPPAASPPSVPLPSFQVGAMFLSPGEGPVAEGGGLGPGEEAPKKKHRRNRTTFTTYQLHQLERAFEASHYPDVYSREELAAKVHLPEVRVQVWFQNRRAKWRRQERLESGSGAVMAPRLPEAPALPFVRPPAVPLPLEPWLGPGPPAVPGLPRLLGPGPGLQASFSPHAFGPPFADGFALEEASLRLLAKEHAQALDRAWPPA</sequence>
<proteinExistence type="predicted"/>
<evidence type="ECO:0000256" key="9">
    <source>
        <dbReference type="ARBA" id="ARBA00033377"/>
    </source>
</evidence>
<evidence type="ECO:0000256" key="8">
    <source>
        <dbReference type="ARBA" id="ARBA00025251"/>
    </source>
</evidence>
<evidence type="ECO:0000256" key="6">
    <source>
        <dbReference type="ARBA" id="ARBA00023163"/>
    </source>
</evidence>
<evidence type="ECO:0000259" key="13">
    <source>
        <dbReference type="PROSITE" id="PS50071"/>
    </source>
</evidence>
<keyword evidence="3" id="KW-0805">Transcription regulation</keyword>
<keyword evidence="4 10" id="KW-0238">DNA-binding</keyword>
<feature type="compositionally biased region" description="Basic and acidic residues" evidence="12">
    <location>
        <begin position="1"/>
        <end position="22"/>
    </location>
</feature>
<dbReference type="PANTHER" id="PTHR46271">
    <property type="entry name" value="HOMEOBOX PROTEIN, PUTATIVE-RELATED"/>
    <property type="match status" value="1"/>
</dbReference>
<feature type="region of interest" description="Disordered" evidence="12">
    <location>
        <begin position="94"/>
        <end position="117"/>
    </location>
</feature>
<dbReference type="PROSITE" id="PS00027">
    <property type="entry name" value="HOMEOBOX_1"/>
    <property type="match status" value="1"/>
</dbReference>
<evidence type="ECO:0000256" key="4">
    <source>
        <dbReference type="ARBA" id="ARBA00023125"/>
    </source>
</evidence>
<evidence type="ECO:0000256" key="2">
    <source>
        <dbReference type="ARBA" id="ARBA00019389"/>
    </source>
</evidence>
<evidence type="ECO:0000256" key="3">
    <source>
        <dbReference type="ARBA" id="ARBA00023015"/>
    </source>
</evidence>
<dbReference type="SMART" id="SM00389">
    <property type="entry name" value="HOX"/>
    <property type="match status" value="1"/>
</dbReference>
<evidence type="ECO:0000313" key="14">
    <source>
        <dbReference type="EMBL" id="KAK2087045.1"/>
    </source>
</evidence>
<dbReference type="PANTHER" id="PTHR46271:SF2">
    <property type="entry name" value="RETINA AND ANTERIOR NEURAL FOLD HOMEOBOX PROTEIN 2"/>
    <property type="match status" value="1"/>
</dbReference>
<accession>A0ABQ9TR76</accession>
<dbReference type="EMBL" id="JASSZA010000019">
    <property type="protein sequence ID" value="KAK2087045.1"/>
    <property type="molecule type" value="Genomic_DNA"/>
</dbReference>
<dbReference type="InterPro" id="IPR009057">
    <property type="entry name" value="Homeodomain-like_sf"/>
</dbReference>
<comment type="subcellular location">
    <subcellularLocation>
        <location evidence="10 11">Nucleus</location>
    </subcellularLocation>
</comment>
<evidence type="ECO:0000256" key="12">
    <source>
        <dbReference type="SAM" id="MobiDB-lite"/>
    </source>
</evidence>
<keyword evidence="15" id="KW-1185">Reference proteome</keyword>
<feature type="domain" description="Homeobox" evidence="13">
    <location>
        <begin position="112"/>
        <end position="172"/>
    </location>
</feature>
<comment type="function">
    <text evidence="8">May be involved in modulating the expression of photoreceptor specific genes. Binds to the Ret-1 and Bat-1 element within the rhodopsin promoter.</text>
</comment>
<comment type="caution">
    <text evidence="14">The sequence shown here is derived from an EMBL/GenBank/DDBJ whole genome shotgun (WGS) entry which is preliminary data.</text>
</comment>
<dbReference type="Pfam" id="PF00046">
    <property type="entry name" value="Homeodomain"/>
    <property type="match status" value="1"/>
</dbReference>
<name>A0ABQ9TR76_SAGOE</name>
<dbReference type="SUPFAM" id="SSF46689">
    <property type="entry name" value="Homeodomain-like"/>
    <property type="match status" value="1"/>
</dbReference>
<protein>
    <recommendedName>
        <fullName evidence="2">Retina and anterior neural fold homeobox protein 2</fullName>
    </recommendedName>
    <alternativeName>
        <fullName evidence="9">Retina and anterior neural fold homeobox-like protein 1</fullName>
    </alternativeName>
</protein>
<dbReference type="CDD" id="cd00086">
    <property type="entry name" value="homeodomain"/>
    <property type="match status" value="1"/>
</dbReference>
<reference evidence="14 15" key="1">
    <citation type="submission" date="2023-05" db="EMBL/GenBank/DDBJ databases">
        <title>B98-5 Cell Line De Novo Hybrid Assembly: An Optical Mapping Approach.</title>
        <authorList>
            <person name="Kananen K."/>
            <person name="Auerbach J.A."/>
            <person name="Kautto E."/>
            <person name="Blachly J.S."/>
        </authorList>
    </citation>
    <scope>NUCLEOTIDE SEQUENCE [LARGE SCALE GENOMIC DNA]</scope>
    <source>
        <strain evidence="14">B95-8</strain>
        <tissue evidence="14">Cell line</tissue>
    </source>
</reference>
<evidence type="ECO:0000256" key="1">
    <source>
        <dbReference type="ARBA" id="ARBA00011785"/>
    </source>
</evidence>
<gene>
    <name evidence="14" type="primary">RAX2</name>
    <name evidence="14" type="ORF">P7K49_032952</name>
</gene>
<organism evidence="14 15">
    <name type="scientific">Saguinus oedipus</name>
    <name type="common">Cotton-top tamarin</name>
    <name type="synonym">Oedipomidas oedipus</name>
    <dbReference type="NCBI Taxonomy" id="9490"/>
    <lineage>
        <taxon>Eukaryota</taxon>
        <taxon>Metazoa</taxon>
        <taxon>Chordata</taxon>
        <taxon>Craniata</taxon>
        <taxon>Vertebrata</taxon>
        <taxon>Euteleostomi</taxon>
        <taxon>Mammalia</taxon>
        <taxon>Eutheria</taxon>
        <taxon>Euarchontoglires</taxon>
        <taxon>Primates</taxon>
        <taxon>Haplorrhini</taxon>
        <taxon>Platyrrhini</taxon>
        <taxon>Cebidae</taxon>
        <taxon>Callitrichinae</taxon>
        <taxon>Saguinus</taxon>
    </lineage>
</organism>
<dbReference type="InterPro" id="IPR043562">
    <property type="entry name" value="RAX/RAX2"/>
</dbReference>
<keyword evidence="7 10" id="KW-0539">Nucleus</keyword>
<dbReference type="InterPro" id="IPR001356">
    <property type="entry name" value="HD"/>
</dbReference>
<dbReference type="PROSITE" id="PS50071">
    <property type="entry name" value="HOMEOBOX_2"/>
    <property type="match status" value="1"/>
</dbReference>
<keyword evidence="6" id="KW-0804">Transcription</keyword>
<keyword evidence="5 10" id="KW-0371">Homeobox</keyword>
<feature type="region of interest" description="Disordered" evidence="12">
    <location>
        <begin position="1"/>
        <end position="76"/>
    </location>
</feature>
<evidence type="ECO:0000256" key="11">
    <source>
        <dbReference type="RuleBase" id="RU000682"/>
    </source>
</evidence>
<dbReference type="InterPro" id="IPR017970">
    <property type="entry name" value="Homeobox_CS"/>
</dbReference>